<keyword evidence="7 8" id="KW-0472">Membrane</keyword>
<keyword evidence="5" id="KW-0029">Amino-acid transport</keyword>
<feature type="transmembrane region" description="Helical" evidence="8">
    <location>
        <begin position="20"/>
        <end position="45"/>
    </location>
</feature>
<evidence type="ECO:0000313" key="11">
    <source>
        <dbReference type="Proteomes" id="UP000284219"/>
    </source>
</evidence>
<dbReference type="InterPro" id="IPR043429">
    <property type="entry name" value="ArtM/GltK/GlnP/TcyL/YhdX-like"/>
</dbReference>
<evidence type="ECO:0000259" key="9">
    <source>
        <dbReference type="PROSITE" id="PS50928"/>
    </source>
</evidence>
<sequence length="236" mass="26410">MADIINLFMQTWPGFLKAAWFTLRLTAVALVFGSVVGLIVAFMRLSKWRIISGLSQIYITMVRGTPLILQIYVLYWGMREIILLDRFWAGVIALAIHNGAYIAEIFRGAIQSIDKGQAEAARSLGMSLPLTMRRIILPQAFKRAIPPLGNQFIIGLKDSSLVGFIGYQELYMFSNSTAARTLLNLESYMIAGLYYLALVLIFTYIVHRLEQRLDVDNNHKGGVTHVEGTHGRGAQA</sequence>
<dbReference type="InterPro" id="IPR000515">
    <property type="entry name" value="MetI-like"/>
</dbReference>
<feature type="transmembrane region" description="Helical" evidence="8">
    <location>
        <begin position="87"/>
        <end position="106"/>
    </location>
</feature>
<dbReference type="RefSeq" id="WP_120190629.1">
    <property type="nucleotide sequence ID" value="NZ_MCHY01000009.1"/>
</dbReference>
<evidence type="ECO:0000256" key="6">
    <source>
        <dbReference type="ARBA" id="ARBA00022989"/>
    </source>
</evidence>
<feature type="transmembrane region" description="Helical" evidence="8">
    <location>
        <begin position="187"/>
        <end position="206"/>
    </location>
</feature>
<name>A0A419SH76_9BACL</name>
<comment type="caution">
    <text evidence="10">The sequence shown here is derived from an EMBL/GenBank/DDBJ whole genome shotgun (WGS) entry which is preliminary data.</text>
</comment>
<proteinExistence type="inferred from homology"/>
<dbReference type="Pfam" id="PF00528">
    <property type="entry name" value="BPD_transp_1"/>
    <property type="match status" value="1"/>
</dbReference>
<keyword evidence="6 8" id="KW-1133">Transmembrane helix</keyword>
<organism evidence="10 11">
    <name type="scientific">Ammoniphilus oxalaticus</name>
    <dbReference type="NCBI Taxonomy" id="66863"/>
    <lineage>
        <taxon>Bacteria</taxon>
        <taxon>Bacillati</taxon>
        <taxon>Bacillota</taxon>
        <taxon>Bacilli</taxon>
        <taxon>Bacillales</taxon>
        <taxon>Paenibacillaceae</taxon>
        <taxon>Aneurinibacillus group</taxon>
        <taxon>Ammoniphilus</taxon>
    </lineage>
</organism>
<accession>A0A419SH76</accession>
<dbReference type="EMBL" id="MCHY01000009">
    <property type="protein sequence ID" value="RKD23140.1"/>
    <property type="molecule type" value="Genomic_DNA"/>
</dbReference>
<dbReference type="InterPro" id="IPR035906">
    <property type="entry name" value="MetI-like_sf"/>
</dbReference>
<keyword evidence="4 8" id="KW-0812">Transmembrane</keyword>
<dbReference type="PANTHER" id="PTHR30614">
    <property type="entry name" value="MEMBRANE COMPONENT OF AMINO ACID ABC TRANSPORTER"/>
    <property type="match status" value="1"/>
</dbReference>
<reference evidence="10 11" key="1">
    <citation type="submission" date="2016-08" db="EMBL/GenBank/DDBJ databases">
        <title>Novel Firmicute Genomes.</title>
        <authorList>
            <person name="Poppleton D.I."/>
            <person name="Gribaldo S."/>
        </authorList>
    </citation>
    <scope>NUCLEOTIDE SEQUENCE [LARGE SCALE GENOMIC DNA]</scope>
    <source>
        <strain evidence="10 11">RAOx-1</strain>
    </source>
</reference>
<protein>
    <submittedName>
        <fullName evidence="10">Cystine transporter permease</fullName>
    </submittedName>
</protein>
<dbReference type="SUPFAM" id="SSF161098">
    <property type="entry name" value="MetI-like"/>
    <property type="match status" value="1"/>
</dbReference>
<dbReference type="OrthoDB" id="9805999at2"/>
<dbReference type="NCBIfam" id="TIGR01726">
    <property type="entry name" value="HEQRo_perm_3TM"/>
    <property type="match status" value="1"/>
</dbReference>
<evidence type="ECO:0000256" key="8">
    <source>
        <dbReference type="RuleBase" id="RU363032"/>
    </source>
</evidence>
<comment type="subcellular location">
    <subcellularLocation>
        <location evidence="1 8">Cell membrane</location>
        <topology evidence="1 8">Multi-pass membrane protein</topology>
    </subcellularLocation>
</comment>
<dbReference type="FunFam" id="1.10.3720.10:FF:000033">
    <property type="entry name" value="Polar amino acid ABC transporter permease"/>
    <property type="match status" value="1"/>
</dbReference>
<evidence type="ECO:0000256" key="1">
    <source>
        <dbReference type="ARBA" id="ARBA00004651"/>
    </source>
</evidence>
<gene>
    <name evidence="10" type="ORF">BEP19_13055</name>
</gene>
<evidence type="ECO:0000313" key="10">
    <source>
        <dbReference type="EMBL" id="RKD23140.1"/>
    </source>
</evidence>
<dbReference type="Proteomes" id="UP000284219">
    <property type="component" value="Unassembled WGS sequence"/>
</dbReference>
<evidence type="ECO:0000256" key="7">
    <source>
        <dbReference type="ARBA" id="ARBA00023136"/>
    </source>
</evidence>
<dbReference type="InterPro" id="IPR010065">
    <property type="entry name" value="AA_ABC_transptr_permease_3TM"/>
</dbReference>
<keyword evidence="2 8" id="KW-0813">Transport</keyword>
<feature type="transmembrane region" description="Helical" evidence="8">
    <location>
        <begin position="57"/>
        <end position="75"/>
    </location>
</feature>
<dbReference type="PROSITE" id="PS50928">
    <property type="entry name" value="ABC_TM1"/>
    <property type="match status" value="1"/>
</dbReference>
<feature type="domain" description="ABC transmembrane type-1" evidence="9">
    <location>
        <begin position="19"/>
        <end position="206"/>
    </location>
</feature>
<evidence type="ECO:0000256" key="4">
    <source>
        <dbReference type="ARBA" id="ARBA00022692"/>
    </source>
</evidence>
<evidence type="ECO:0000256" key="2">
    <source>
        <dbReference type="ARBA" id="ARBA00022448"/>
    </source>
</evidence>
<dbReference type="GO" id="GO:0022857">
    <property type="term" value="F:transmembrane transporter activity"/>
    <property type="evidence" value="ECO:0007669"/>
    <property type="project" value="InterPro"/>
</dbReference>
<keyword evidence="11" id="KW-1185">Reference proteome</keyword>
<dbReference type="PANTHER" id="PTHR30614:SF46">
    <property type="entry name" value="ABC TRANSPORTER MEMBRANE SPANNING PERMEASE-GLUTAMINE TRANSPORT"/>
    <property type="match status" value="1"/>
</dbReference>
<evidence type="ECO:0000256" key="5">
    <source>
        <dbReference type="ARBA" id="ARBA00022970"/>
    </source>
</evidence>
<comment type="similarity">
    <text evidence="8">Belongs to the binding-protein-dependent transport system permease family.</text>
</comment>
<dbReference type="GO" id="GO:0043190">
    <property type="term" value="C:ATP-binding cassette (ABC) transporter complex"/>
    <property type="evidence" value="ECO:0007669"/>
    <property type="project" value="InterPro"/>
</dbReference>
<dbReference type="Gene3D" id="1.10.3720.10">
    <property type="entry name" value="MetI-like"/>
    <property type="match status" value="1"/>
</dbReference>
<dbReference type="AlphaFoldDB" id="A0A419SH76"/>
<dbReference type="CDD" id="cd06261">
    <property type="entry name" value="TM_PBP2"/>
    <property type="match status" value="1"/>
</dbReference>
<dbReference type="GO" id="GO:0006865">
    <property type="term" value="P:amino acid transport"/>
    <property type="evidence" value="ECO:0007669"/>
    <property type="project" value="UniProtKB-KW"/>
</dbReference>
<evidence type="ECO:0000256" key="3">
    <source>
        <dbReference type="ARBA" id="ARBA00022475"/>
    </source>
</evidence>
<keyword evidence="3" id="KW-1003">Cell membrane</keyword>